<dbReference type="EMBL" id="VFQX01000024">
    <property type="protein sequence ID" value="KAF0979554.1"/>
    <property type="molecule type" value="Genomic_DNA"/>
</dbReference>
<proteinExistence type="predicted"/>
<dbReference type="Proteomes" id="UP000444721">
    <property type="component" value="Unassembled WGS sequence"/>
</dbReference>
<evidence type="ECO:0000313" key="3">
    <source>
        <dbReference type="Proteomes" id="UP000444721"/>
    </source>
</evidence>
<evidence type="ECO:0000256" key="1">
    <source>
        <dbReference type="SAM" id="MobiDB-lite"/>
    </source>
</evidence>
<sequence>MRSSVSMQHTSDEELLCASLMRNSREIKAFFNSKLMYLVRDAQYLALIGIRSVQQKLGAYSSLEGIKELMDNLAPGTTQHPNPSLIHHNNSQEQLFTPPPNQQHLSTPEKKSTSHEDMTNEEDSRYKPSSSWRKGDRHGIQLSSGNEDQFDPYLPDKHNNIQASPMKKSNNNYLNHPAQHANYLPTPSSPFFDETRFNVPSRLNGNVHQNFFNTPIPHVHDYFSPYQNSNPYQSYPLIPPTTYIHYPSYPSHPLNTPTIVHHVAPQQPQRIEFQNHQTNHQTNQQTNQQQVEHAHLPEQKPSKRADLIVIQKEEISPAETEDSEGPPKAVAWSAGLGGNVKKKKSETPKKEIKKPPVKKLHRHASVPPKFGVPYDINKVESKIKGQIMMDKKTNQHAMHEPVLVTSKKRND</sequence>
<dbReference type="VEuPathDB" id="AmoebaDB:FDP41_001418"/>
<feature type="compositionally biased region" description="Basic and acidic residues" evidence="1">
    <location>
        <begin position="107"/>
        <end position="126"/>
    </location>
</feature>
<dbReference type="GeneID" id="68108636"/>
<comment type="caution">
    <text evidence="2">The sequence shown here is derived from an EMBL/GenBank/DDBJ whole genome shotgun (WGS) entry which is preliminary data.</text>
</comment>
<feature type="compositionally biased region" description="Polar residues" evidence="1">
    <location>
        <begin position="75"/>
        <end position="95"/>
    </location>
</feature>
<organism evidence="2 3">
    <name type="scientific">Naegleria fowleri</name>
    <name type="common">Brain eating amoeba</name>
    <dbReference type="NCBI Taxonomy" id="5763"/>
    <lineage>
        <taxon>Eukaryota</taxon>
        <taxon>Discoba</taxon>
        <taxon>Heterolobosea</taxon>
        <taxon>Tetramitia</taxon>
        <taxon>Eutetramitia</taxon>
        <taxon>Vahlkampfiidae</taxon>
        <taxon>Naegleria</taxon>
    </lineage>
</organism>
<name>A0A6A5BYY4_NAEFO</name>
<evidence type="ECO:0000313" key="2">
    <source>
        <dbReference type="EMBL" id="KAF0979554.1"/>
    </source>
</evidence>
<keyword evidence="3" id="KW-1185">Reference proteome</keyword>
<feature type="compositionally biased region" description="Basic residues" evidence="1">
    <location>
        <begin position="355"/>
        <end position="364"/>
    </location>
</feature>
<accession>A0A6A5BYY4</accession>
<reference evidence="2 3" key="1">
    <citation type="journal article" date="2019" name="Sci. Rep.">
        <title>Nanopore sequencing improves the draft genome of the human pathogenic amoeba Naegleria fowleri.</title>
        <authorList>
            <person name="Liechti N."/>
            <person name="Schurch N."/>
            <person name="Bruggmann R."/>
            <person name="Wittwer M."/>
        </authorList>
    </citation>
    <scope>NUCLEOTIDE SEQUENCE [LARGE SCALE GENOMIC DNA]</scope>
    <source>
        <strain evidence="2 3">ATCC 30894</strain>
    </source>
</reference>
<dbReference type="RefSeq" id="XP_044564267.1">
    <property type="nucleotide sequence ID" value="XM_044704500.1"/>
</dbReference>
<feature type="region of interest" description="Disordered" evidence="1">
    <location>
        <begin position="316"/>
        <end position="373"/>
    </location>
</feature>
<feature type="compositionally biased region" description="Basic and acidic residues" evidence="1">
    <location>
        <begin position="345"/>
        <end position="354"/>
    </location>
</feature>
<feature type="region of interest" description="Disordered" evidence="1">
    <location>
        <begin position="389"/>
        <end position="411"/>
    </location>
</feature>
<feature type="region of interest" description="Disordered" evidence="1">
    <location>
        <begin position="277"/>
        <end position="296"/>
    </location>
</feature>
<dbReference type="VEuPathDB" id="AmoebaDB:NF0092400"/>
<protein>
    <submittedName>
        <fullName evidence="2">Uncharacterized protein</fullName>
    </submittedName>
</protein>
<gene>
    <name evidence="2" type="ORF">FDP41_001418</name>
</gene>
<dbReference type="OrthoDB" id="10681461at2759"/>
<dbReference type="VEuPathDB" id="AmoebaDB:NfTy_030740"/>
<dbReference type="AlphaFoldDB" id="A0A6A5BYY4"/>
<feature type="region of interest" description="Disordered" evidence="1">
    <location>
        <begin position="73"/>
        <end position="154"/>
    </location>
</feature>
<feature type="compositionally biased region" description="Low complexity" evidence="1">
    <location>
        <begin position="277"/>
        <end position="290"/>
    </location>
</feature>
<feature type="compositionally biased region" description="Basic and acidic residues" evidence="1">
    <location>
        <begin position="389"/>
        <end position="399"/>
    </location>
</feature>